<evidence type="ECO:0000313" key="1">
    <source>
        <dbReference type="EMBL" id="QNP50981.1"/>
    </source>
</evidence>
<evidence type="ECO:0000313" key="2">
    <source>
        <dbReference type="Proteomes" id="UP000516093"/>
    </source>
</evidence>
<accession>A0A7H0GRR5</accession>
<dbReference type="RefSeq" id="WP_187731283.1">
    <property type="nucleotide sequence ID" value="NZ_BMFN01000001.1"/>
</dbReference>
<keyword evidence="2" id="KW-1185">Reference proteome</keyword>
<dbReference type="KEGG" id="hqi:H9L05_12630"/>
<gene>
    <name evidence="1" type="ORF">H9L05_12630</name>
</gene>
<protein>
    <submittedName>
        <fullName evidence="1">Uncharacterized protein</fullName>
    </submittedName>
</protein>
<sequence length="274" mass="31101">MSSDSTTPLDLFTQKTDTELHYYLENPDLYHADVVAAAQQELHRREAATRPHLIESEDFATDDYDNEPVERRWLAPAIGAALLAVGCVLYSQFHKPSPALGVVPKAPTELQSVELNVLPTFEVETAAQVKTEPSLLPAKERTDKKPLGKYLILAGRFWKAEKQAEFLADQVAIAKIDSTFPGKASLVYDQWRELTRVLVYNHNLRPVMQQRINMMHDVANRRMQSLQQMRENYSLGRPPMNSEVLKTLAPVEDMLYELRGGKQPTHHIDLTVAR</sequence>
<organism evidence="1 2">
    <name type="scientific">Hymenobacter qilianensis</name>
    <dbReference type="NCBI Taxonomy" id="1385715"/>
    <lineage>
        <taxon>Bacteria</taxon>
        <taxon>Pseudomonadati</taxon>
        <taxon>Bacteroidota</taxon>
        <taxon>Cytophagia</taxon>
        <taxon>Cytophagales</taxon>
        <taxon>Hymenobacteraceae</taxon>
        <taxon>Hymenobacter</taxon>
    </lineage>
</organism>
<name>A0A7H0GRR5_9BACT</name>
<proteinExistence type="predicted"/>
<dbReference type="AlphaFoldDB" id="A0A7H0GRR5"/>
<dbReference type="Proteomes" id="UP000516093">
    <property type="component" value="Chromosome"/>
</dbReference>
<reference evidence="1 2" key="1">
    <citation type="submission" date="2020-08" db="EMBL/GenBank/DDBJ databases">
        <title>Genome sequence of Hymenobacter qilianensis JCM 19763T.</title>
        <authorList>
            <person name="Hyun D.-W."/>
            <person name="Bae J.-W."/>
        </authorList>
    </citation>
    <scope>NUCLEOTIDE SEQUENCE [LARGE SCALE GENOMIC DNA]</scope>
    <source>
        <strain evidence="1 2">JCM 19763</strain>
    </source>
</reference>
<dbReference type="EMBL" id="CP060784">
    <property type="protein sequence ID" value="QNP50981.1"/>
    <property type="molecule type" value="Genomic_DNA"/>
</dbReference>